<feature type="domain" description="F-box" evidence="1">
    <location>
        <begin position="1"/>
        <end position="48"/>
    </location>
</feature>
<dbReference type="InterPro" id="IPR050796">
    <property type="entry name" value="SCF_F-box_component"/>
</dbReference>
<proteinExistence type="predicted"/>
<dbReference type="PROSITE" id="PS50181">
    <property type="entry name" value="FBOX"/>
    <property type="match status" value="1"/>
</dbReference>
<dbReference type="InterPro" id="IPR006527">
    <property type="entry name" value="F-box-assoc_dom_typ1"/>
</dbReference>
<accession>A0ABQ7MEA1</accession>
<dbReference type="NCBIfam" id="TIGR01640">
    <property type="entry name" value="F_box_assoc_1"/>
    <property type="match status" value="1"/>
</dbReference>
<organism evidence="2 3">
    <name type="scientific">Brassica rapa subsp. trilocularis</name>
    <dbReference type="NCBI Taxonomy" id="1813537"/>
    <lineage>
        <taxon>Eukaryota</taxon>
        <taxon>Viridiplantae</taxon>
        <taxon>Streptophyta</taxon>
        <taxon>Embryophyta</taxon>
        <taxon>Tracheophyta</taxon>
        <taxon>Spermatophyta</taxon>
        <taxon>Magnoliopsida</taxon>
        <taxon>eudicotyledons</taxon>
        <taxon>Gunneridae</taxon>
        <taxon>Pentapetalae</taxon>
        <taxon>rosids</taxon>
        <taxon>malvids</taxon>
        <taxon>Brassicales</taxon>
        <taxon>Brassicaceae</taxon>
        <taxon>Brassiceae</taxon>
        <taxon>Brassica</taxon>
    </lineage>
</organism>
<dbReference type="EMBL" id="JADBGQ010000005">
    <property type="protein sequence ID" value="KAG5397089.1"/>
    <property type="molecule type" value="Genomic_DNA"/>
</dbReference>
<dbReference type="PANTHER" id="PTHR31672:SF13">
    <property type="entry name" value="F-BOX PROTEIN CPR30-LIKE"/>
    <property type="match status" value="1"/>
</dbReference>
<dbReference type="PANTHER" id="PTHR31672">
    <property type="entry name" value="BNACNNG10540D PROTEIN"/>
    <property type="match status" value="1"/>
</dbReference>
<comment type="caution">
    <text evidence="2">The sequence shown here is derived from an EMBL/GenBank/DDBJ whole genome shotgun (WGS) entry which is preliminary data.</text>
</comment>
<dbReference type="Gene3D" id="1.20.1280.50">
    <property type="match status" value="1"/>
</dbReference>
<evidence type="ECO:0000313" key="2">
    <source>
        <dbReference type="EMBL" id="KAG5397089.1"/>
    </source>
</evidence>
<keyword evidence="3" id="KW-1185">Reference proteome</keyword>
<dbReference type="SUPFAM" id="SSF81383">
    <property type="entry name" value="F-box domain"/>
    <property type="match status" value="1"/>
</dbReference>
<dbReference type="InterPro" id="IPR011043">
    <property type="entry name" value="Gal_Oxase/kelch_b-propeller"/>
</dbReference>
<dbReference type="CDD" id="cd22157">
    <property type="entry name" value="F-box_AtFBW1-like"/>
    <property type="match status" value="1"/>
</dbReference>
<dbReference type="Pfam" id="PF07734">
    <property type="entry name" value="FBA_1"/>
    <property type="match status" value="2"/>
</dbReference>
<name>A0ABQ7MEA1_BRACM</name>
<protein>
    <recommendedName>
        <fullName evidence="1">F-box domain-containing protein</fullName>
    </recommendedName>
</protein>
<reference evidence="2 3" key="1">
    <citation type="submission" date="2021-03" db="EMBL/GenBank/DDBJ databases">
        <authorList>
            <person name="King G.J."/>
            <person name="Bancroft I."/>
            <person name="Baten A."/>
            <person name="Bloomfield J."/>
            <person name="Borpatragohain P."/>
            <person name="He Z."/>
            <person name="Irish N."/>
            <person name="Irwin J."/>
            <person name="Liu K."/>
            <person name="Mauleon R.P."/>
            <person name="Moore J."/>
            <person name="Morris R."/>
            <person name="Ostergaard L."/>
            <person name="Wang B."/>
            <person name="Wells R."/>
        </authorList>
    </citation>
    <scope>NUCLEOTIDE SEQUENCE [LARGE SCALE GENOMIC DNA]</scope>
    <source>
        <strain evidence="2">R-o-18</strain>
        <tissue evidence="2">Leaf</tissue>
    </source>
</reference>
<dbReference type="Pfam" id="PF00646">
    <property type="entry name" value="F-box"/>
    <property type="match status" value="1"/>
</dbReference>
<dbReference type="SMART" id="SM00256">
    <property type="entry name" value="FBOX"/>
    <property type="match status" value="1"/>
</dbReference>
<sequence length="419" mass="48046">MTMISDLPNDLEAEILSRVPAKSLSRLKTTCKRWYALFRDPKFVVKNKKLGRAVRESILLTNHGDVCSVAGDLHDTVVNTPIEVSGKLTSLKGSNDFDFAEIFHCDGLMLCSELGNDRLVVWNPCTGQTRNIKARTSFQTNQTYALGYSTSSPSGHSYKILRYFDYRNDQEVWVPQCEIYDLSSDSWRVLDSFPLDYIMFRDGISLKGDTYWVAGHNESGYFMMKFDFPTERFVCLPLPIPIERFEDRFVLSVVRDEKLAVLLIDDSSDYLSYDRSEAMRIWVSNKISEDEVWVAFRALGLLLVADCARSWVSFEIRDRQNIRRVAAVADANKDLSWRSDLVLEVDFDNYSKNFRSFLLDEENKVAILCCGIEFVGEYYTTIIYIIGEDMLKEVYTGTITASRSHSPLVITYVPSLVRI</sequence>
<dbReference type="InterPro" id="IPR017451">
    <property type="entry name" value="F-box-assoc_interact_dom"/>
</dbReference>
<evidence type="ECO:0000259" key="1">
    <source>
        <dbReference type="PROSITE" id="PS50181"/>
    </source>
</evidence>
<dbReference type="InterPro" id="IPR001810">
    <property type="entry name" value="F-box_dom"/>
</dbReference>
<dbReference type="SUPFAM" id="SSF50965">
    <property type="entry name" value="Galactose oxidase, central domain"/>
    <property type="match status" value="1"/>
</dbReference>
<gene>
    <name evidence="2" type="primary">A05p021150.1_BraROA</name>
    <name evidence="2" type="ORF">IGI04_018903</name>
</gene>
<dbReference type="Proteomes" id="UP000823674">
    <property type="component" value="Chromosome A05"/>
</dbReference>
<evidence type="ECO:0000313" key="3">
    <source>
        <dbReference type="Proteomes" id="UP000823674"/>
    </source>
</evidence>
<dbReference type="InterPro" id="IPR036047">
    <property type="entry name" value="F-box-like_dom_sf"/>
</dbReference>